<gene>
    <name evidence="1" type="ORF">Raf01_97570</name>
</gene>
<proteinExistence type="predicted"/>
<dbReference type="AlphaFoldDB" id="A0A8J3R250"/>
<organism evidence="1 2">
    <name type="scientific">Rugosimonospora africana</name>
    <dbReference type="NCBI Taxonomy" id="556532"/>
    <lineage>
        <taxon>Bacteria</taxon>
        <taxon>Bacillati</taxon>
        <taxon>Actinomycetota</taxon>
        <taxon>Actinomycetes</taxon>
        <taxon>Micromonosporales</taxon>
        <taxon>Micromonosporaceae</taxon>
        <taxon>Rugosimonospora</taxon>
    </lineage>
</organism>
<dbReference type="EMBL" id="BONZ01000141">
    <property type="protein sequence ID" value="GIH21585.1"/>
    <property type="molecule type" value="Genomic_DNA"/>
</dbReference>
<sequence length="319" mass="35188">MIEALRASTMEPRDHLHIKQISIGHRIPRLAAAVVIGSALGRSGEARVMQSWVSFTLPEQTLLRRAMSDSSLAGMVQIYGVDLRWSGIDEAPPMRSYTEHEQRALVPLLATVTTDLVDRGLLTVRESAGLVASASDMSVEGSYLRAVLAKVENWLWPPRTPSQFRLSAPRLVREQWFDDAHPTADSSGLPRWDELDVGQRKVLVCAAEASGMLTGPFGIWSGPPAELDATQRSDWVDPQLAALLPFVRDGLIEARRYCGASDEFTVIAADRLRDTLTEPALWDSNLDWGVGLGCVFTYTGLAAWRGGWSGTWNTRLTFE</sequence>
<accession>A0A8J3R250</accession>
<dbReference type="Proteomes" id="UP000642748">
    <property type="component" value="Unassembled WGS sequence"/>
</dbReference>
<keyword evidence="2" id="KW-1185">Reference proteome</keyword>
<dbReference type="RefSeq" id="WP_203924956.1">
    <property type="nucleotide sequence ID" value="NZ_BONZ01000141.1"/>
</dbReference>
<reference evidence="1" key="1">
    <citation type="submission" date="2021-01" db="EMBL/GenBank/DDBJ databases">
        <title>Whole genome shotgun sequence of Rugosimonospora africana NBRC 104875.</title>
        <authorList>
            <person name="Komaki H."/>
            <person name="Tamura T."/>
        </authorList>
    </citation>
    <scope>NUCLEOTIDE SEQUENCE</scope>
    <source>
        <strain evidence="1">NBRC 104875</strain>
    </source>
</reference>
<comment type="caution">
    <text evidence="1">The sequence shown here is derived from an EMBL/GenBank/DDBJ whole genome shotgun (WGS) entry which is preliminary data.</text>
</comment>
<protein>
    <submittedName>
        <fullName evidence="1">Uncharacterized protein</fullName>
    </submittedName>
</protein>
<evidence type="ECO:0000313" key="1">
    <source>
        <dbReference type="EMBL" id="GIH21585.1"/>
    </source>
</evidence>
<evidence type="ECO:0000313" key="2">
    <source>
        <dbReference type="Proteomes" id="UP000642748"/>
    </source>
</evidence>
<name>A0A8J3R250_9ACTN</name>